<dbReference type="NCBIfam" id="TIGR00787">
    <property type="entry name" value="dctP"/>
    <property type="match status" value="1"/>
</dbReference>
<feature type="chain" id="PRO_5012974479" evidence="4">
    <location>
        <begin position="30"/>
        <end position="344"/>
    </location>
</feature>
<evidence type="ECO:0000256" key="3">
    <source>
        <dbReference type="ARBA" id="ARBA00022729"/>
    </source>
</evidence>
<dbReference type="PIRSF" id="PIRSF006470">
    <property type="entry name" value="DctB"/>
    <property type="match status" value="1"/>
</dbReference>
<dbReference type="InterPro" id="IPR038404">
    <property type="entry name" value="TRAP_DctP_sf"/>
</dbReference>
<dbReference type="Pfam" id="PF03480">
    <property type="entry name" value="DctP"/>
    <property type="match status" value="1"/>
</dbReference>
<dbReference type="PROSITE" id="PS51257">
    <property type="entry name" value="PROKAR_LIPOPROTEIN"/>
    <property type="match status" value="1"/>
</dbReference>
<evidence type="ECO:0000256" key="1">
    <source>
        <dbReference type="ARBA" id="ARBA00009023"/>
    </source>
</evidence>
<evidence type="ECO:0000256" key="2">
    <source>
        <dbReference type="ARBA" id="ARBA00022448"/>
    </source>
</evidence>
<dbReference type="EMBL" id="FQXJ01000017">
    <property type="protein sequence ID" value="SHI35549.1"/>
    <property type="molecule type" value="Genomic_DNA"/>
</dbReference>
<dbReference type="NCBIfam" id="NF037995">
    <property type="entry name" value="TRAP_S1"/>
    <property type="match status" value="1"/>
</dbReference>
<dbReference type="PANTHER" id="PTHR33376:SF7">
    <property type="entry name" value="C4-DICARBOXYLATE-BINDING PROTEIN DCTB"/>
    <property type="match status" value="1"/>
</dbReference>
<comment type="similarity">
    <text evidence="1">Belongs to the bacterial solute-binding protein 7 family.</text>
</comment>
<dbReference type="GO" id="GO:0055085">
    <property type="term" value="P:transmembrane transport"/>
    <property type="evidence" value="ECO:0007669"/>
    <property type="project" value="InterPro"/>
</dbReference>
<feature type="signal peptide" evidence="4">
    <location>
        <begin position="1"/>
        <end position="29"/>
    </location>
</feature>
<dbReference type="STRING" id="1121420.SAMN02746098_03943"/>
<keyword evidence="6" id="KW-1185">Reference proteome</keyword>
<dbReference type="GO" id="GO:0030288">
    <property type="term" value="C:outer membrane-bounded periplasmic space"/>
    <property type="evidence" value="ECO:0007669"/>
    <property type="project" value="InterPro"/>
</dbReference>
<dbReference type="Gene3D" id="3.40.190.170">
    <property type="entry name" value="Bacterial extracellular solute-binding protein, family 7"/>
    <property type="match status" value="1"/>
</dbReference>
<dbReference type="OrthoDB" id="9815946at2"/>
<dbReference type="SUPFAM" id="SSF53850">
    <property type="entry name" value="Periplasmic binding protein-like II"/>
    <property type="match status" value="1"/>
</dbReference>
<dbReference type="RefSeq" id="WP_073031493.1">
    <property type="nucleotide sequence ID" value="NZ_FQXJ01000017.1"/>
</dbReference>
<dbReference type="AlphaFoldDB" id="A0A1M6AGF1"/>
<evidence type="ECO:0000313" key="5">
    <source>
        <dbReference type="EMBL" id="SHI35549.1"/>
    </source>
</evidence>
<proteinExistence type="inferred from homology"/>
<dbReference type="Proteomes" id="UP000183954">
    <property type="component" value="Unassembled WGS sequence"/>
</dbReference>
<evidence type="ECO:0000313" key="6">
    <source>
        <dbReference type="Proteomes" id="UP000183954"/>
    </source>
</evidence>
<sequence length="344" mass="37917">MFRKKPIALALSTVLVLTLSLVGCGGKPAATGGDKEVKPIIVKFAHVVTPDTPKGQAALKFKELAEQKTNGKVIVEVYPSSQLYGDKEELEAAQSGNVQIIAPSVTKLVGLNPKFQYTDLPFLFPNNEAVYKFFASDQMKGLMNSLDKYNLQGLAVWPNGFKQFTNNKRPLVSPEDFKGLKFRTQAGKVLEAQFKSLGAGSATIAFGETYAALQQGTVDGQENTFNNIDTQKYQETQKYLTVTNHGRLDYMIIVNKSFWSGLEPDIRKALDDSMAEATKYAVEQAELLDKKSMDNLKNSGKMQFTELTPAQLGVFQETMKPVYAQFESVLSKELIDAAIKAGQK</sequence>
<evidence type="ECO:0000256" key="4">
    <source>
        <dbReference type="SAM" id="SignalP"/>
    </source>
</evidence>
<protein>
    <submittedName>
        <fullName evidence="5">C4-dicarboxylate-binding protein DctP</fullName>
    </submittedName>
</protein>
<name>A0A1M6AGF1_9FIRM</name>
<dbReference type="InterPro" id="IPR004682">
    <property type="entry name" value="TRAP_DctP"/>
</dbReference>
<gene>
    <name evidence="5" type="ORF">SAMN02746098_03943</name>
</gene>
<reference evidence="6" key="1">
    <citation type="submission" date="2016-11" db="EMBL/GenBank/DDBJ databases">
        <authorList>
            <person name="Varghese N."/>
            <person name="Submissions S."/>
        </authorList>
    </citation>
    <scope>NUCLEOTIDE SEQUENCE [LARGE SCALE GENOMIC DNA]</scope>
    <source>
        <strain evidence="6">DSM 15449</strain>
    </source>
</reference>
<keyword evidence="3 4" id="KW-0732">Signal</keyword>
<accession>A0A1M6AGF1</accession>
<dbReference type="InterPro" id="IPR018389">
    <property type="entry name" value="DctP_fam"/>
</dbReference>
<dbReference type="PANTHER" id="PTHR33376">
    <property type="match status" value="1"/>
</dbReference>
<keyword evidence="2" id="KW-0813">Transport</keyword>
<organism evidence="5 6">
    <name type="scientific">Desulfosporosinus lacus DSM 15449</name>
    <dbReference type="NCBI Taxonomy" id="1121420"/>
    <lineage>
        <taxon>Bacteria</taxon>
        <taxon>Bacillati</taxon>
        <taxon>Bacillota</taxon>
        <taxon>Clostridia</taxon>
        <taxon>Eubacteriales</taxon>
        <taxon>Desulfitobacteriaceae</taxon>
        <taxon>Desulfosporosinus</taxon>
    </lineage>
</organism>